<accession>A0A1L9PLY4</accession>
<dbReference type="RefSeq" id="XP_040668290.1">
    <property type="nucleotide sequence ID" value="XM_040817485.1"/>
</dbReference>
<evidence type="ECO:0000256" key="1">
    <source>
        <dbReference type="SAM" id="MobiDB-lite"/>
    </source>
</evidence>
<dbReference type="VEuPathDB" id="FungiDB:ASPVEDRAFT_84021"/>
<protein>
    <submittedName>
        <fullName evidence="2">Uncharacterized protein</fullName>
    </submittedName>
</protein>
<dbReference type="AlphaFoldDB" id="A0A1L9PLY4"/>
<feature type="compositionally biased region" description="Basic and acidic residues" evidence="1">
    <location>
        <begin position="94"/>
        <end position="103"/>
    </location>
</feature>
<dbReference type="STRING" id="1036611.A0A1L9PLY4"/>
<feature type="region of interest" description="Disordered" evidence="1">
    <location>
        <begin position="293"/>
        <end position="314"/>
    </location>
</feature>
<evidence type="ECO:0000313" key="2">
    <source>
        <dbReference type="EMBL" id="OJJ02528.1"/>
    </source>
</evidence>
<feature type="compositionally biased region" description="Polar residues" evidence="1">
    <location>
        <begin position="131"/>
        <end position="147"/>
    </location>
</feature>
<name>A0A1L9PLY4_ASPVE</name>
<feature type="region of interest" description="Disordered" evidence="1">
    <location>
        <begin position="131"/>
        <end position="185"/>
    </location>
</feature>
<dbReference type="Proteomes" id="UP000184073">
    <property type="component" value="Unassembled WGS sequence"/>
</dbReference>
<dbReference type="OrthoDB" id="5428259at2759"/>
<feature type="region of interest" description="Disordered" evidence="1">
    <location>
        <begin position="71"/>
        <end position="109"/>
    </location>
</feature>
<dbReference type="GeneID" id="63732996"/>
<gene>
    <name evidence="2" type="ORF">ASPVEDRAFT_84021</name>
</gene>
<reference evidence="3" key="1">
    <citation type="journal article" date="2017" name="Genome Biol.">
        <title>Comparative genomics reveals high biological diversity and specific adaptations in the industrially and medically important fungal genus Aspergillus.</title>
        <authorList>
            <person name="de Vries R.P."/>
            <person name="Riley R."/>
            <person name="Wiebenga A."/>
            <person name="Aguilar-Osorio G."/>
            <person name="Amillis S."/>
            <person name="Uchima C.A."/>
            <person name="Anderluh G."/>
            <person name="Asadollahi M."/>
            <person name="Askin M."/>
            <person name="Barry K."/>
            <person name="Battaglia E."/>
            <person name="Bayram O."/>
            <person name="Benocci T."/>
            <person name="Braus-Stromeyer S.A."/>
            <person name="Caldana C."/>
            <person name="Canovas D."/>
            <person name="Cerqueira G.C."/>
            <person name="Chen F."/>
            <person name="Chen W."/>
            <person name="Choi C."/>
            <person name="Clum A."/>
            <person name="Dos Santos R.A."/>
            <person name="Damasio A.R."/>
            <person name="Diallinas G."/>
            <person name="Emri T."/>
            <person name="Fekete E."/>
            <person name="Flipphi M."/>
            <person name="Freyberg S."/>
            <person name="Gallo A."/>
            <person name="Gournas C."/>
            <person name="Habgood R."/>
            <person name="Hainaut M."/>
            <person name="Harispe M.L."/>
            <person name="Henrissat B."/>
            <person name="Hilden K.S."/>
            <person name="Hope R."/>
            <person name="Hossain A."/>
            <person name="Karabika E."/>
            <person name="Karaffa L."/>
            <person name="Karanyi Z."/>
            <person name="Krasevec N."/>
            <person name="Kuo A."/>
            <person name="Kusch H."/>
            <person name="LaButti K."/>
            <person name="Lagendijk E.L."/>
            <person name="Lapidus A."/>
            <person name="Levasseur A."/>
            <person name="Lindquist E."/>
            <person name="Lipzen A."/>
            <person name="Logrieco A.F."/>
            <person name="MacCabe A."/>
            <person name="Maekelae M.R."/>
            <person name="Malavazi I."/>
            <person name="Melin P."/>
            <person name="Meyer V."/>
            <person name="Mielnichuk N."/>
            <person name="Miskei M."/>
            <person name="Molnar A.P."/>
            <person name="Mule G."/>
            <person name="Ngan C.Y."/>
            <person name="Orejas M."/>
            <person name="Orosz E."/>
            <person name="Ouedraogo J.P."/>
            <person name="Overkamp K.M."/>
            <person name="Park H.-S."/>
            <person name="Perrone G."/>
            <person name="Piumi F."/>
            <person name="Punt P.J."/>
            <person name="Ram A.F."/>
            <person name="Ramon A."/>
            <person name="Rauscher S."/>
            <person name="Record E."/>
            <person name="Riano-Pachon D.M."/>
            <person name="Robert V."/>
            <person name="Roehrig J."/>
            <person name="Ruller R."/>
            <person name="Salamov A."/>
            <person name="Salih N.S."/>
            <person name="Samson R.A."/>
            <person name="Sandor E."/>
            <person name="Sanguinetti M."/>
            <person name="Schuetze T."/>
            <person name="Sepcic K."/>
            <person name="Shelest E."/>
            <person name="Sherlock G."/>
            <person name="Sophianopoulou V."/>
            <person name="Squina F.M."/>
            <person name="Sun H."/>
            <person name="Susca A."/>
            <person name="Todd R.B."/>
            <person name="Tsang A."/>
            <person name="Unkles S.E."/>
            <person name="van de Wiele N."/>
            <person name="van Rossen-Uffink D."/>
            <person name="Oliveira J.V."/>
            <person name="Vesth T.C."/>
            <person name="Visser J."/>
            <person name="Yu J.-H."/>
            <person name="Zhou M."/>
            <person name="Andersen M.R."/>
            <person name="Archer D.B."/>
            <person name="Baker S.E."/>
            <person name="Benoit I."/>
            <person name="Brakhage A.A."/>
            <person name="Braus G.H."/>
            <person name="Fischer R."/>
            <person name="Frisvad J.C."/>
            <person name="Goldman G.H."/>
            <person name="Houbraken J."/>
            <person name="Oakley B."/>
            <person name="Pocsi I."/>
            <person name="Scazzocchio C."/>
            <person name="Seiboth B."/>
            <person name="vanKuyk P.A."/>
            <person name="Wortman J."/>
            <person name="Dyer P.S."/>
            <person name="Grigoriev I.V."/>
        </authorList>
    </citation>
    <scope>NUCLEOTIDE SEQUENCE [LARGE SCALE GENOMIC DNA]</scope>
    <source>
        <strain evidence="3">CBS 583.65</strain>
    </source>
</reference>
<feature type="compositionally biased region" description="Basic and acidic residues" evidence="1">
    <location>
        <begin position="149"/>
        <end position="159"/>
    </location>
</feature>
<proteinExistence type="predicted"/>
<feature type="region of interest" description="Disordered" evidence="1">
    <location>
        <begin position="541"/>
        <end position="561"/>
    </location>
</feature>
<organism evidence="2 3">
    <name type="scientific">Aspergillus versicolor CBS 583.65</name>
    <dbReference type="NCBI Taxonomy" id="1036611"/>
    <lineage>
        <taxon>Eukaryota</taxon>
        <taxon>Fungi</taxon>
        <taxon>Dikarya</taxon>
        <taxon>Ascomycota</taxon>
        <taxon>Pezizomycotina</taxon>
        <taxon>Eurotiomycetes</taxon>
        <taxon>Eurotiomycetidae</taxon>
        <taxon>Eurotiales</taxon>
        <taxon>Aspergillaceae</taxon>
        <taxon>Aspergillus</taxon>
        <taxon>Aspergillus subgen. Nidulantes</taxon>
    </lineage>
</organism>
<dbReference type="EMBL" id="KV878129">
    <property type="protein sequence ID" value="OJJ02528.1"/>
    <property type="molecule type" value="Genomic_DNA"/>
</dbReference>
<evidence type="ECO:0000313" key="3">
    <source>
        <dbReference type="Proteomes" id="UP000184073"/>
    </source>
</evidence>
<sequence>MDSTALLCNICPKRPRFSDVSHLLTHVASKAHLSHYFKLQVRSHQEQQAETLLNDYNQWYEANNLAKLLSDRMSSKDSRRRKSQGKYTVPDSVGHTERDDGYKAKPLQAYNSHNTVQNCIDPRLSDPFINSSSNTGYTRALTASPQDQEVERVSHKWERDDEDDSGDEKSPFTLAAPCWPNDFRPKEDRGIQPLSTPFIYDPFVDDNDNFEYSNGNEMDKERADEIARLKGVLWPGMDIFDSATEQMKRKRNQKKDESILKMMEKTSMGVEPTELVFSPTGILRKQRVISGNVEDSSPLKGETPIPKKRATRPKRVLSQVDPNAQRGLERKKLRKTIKQDCDGSVGGVYQHDLYTPQRALVQVAGRLGGQMPAGNDTDEFALALGDHDFQQHSKFAIFRDMSVSQDSKVENQGRFLHGVTAPSQPFLLRGDIATHNDSHSPHLAAHSPSLLEKGSHTIMDKENIEPMLNVYGRVDPLVGWQSPAMKRSDRVLSPQYLFGDVQYSGYSPFECHESPMGYCFNPLSSSLTRMATEENPIYAAEPENMLKGPSAARVSSPDATISDVEDEDFNRLYLDGGS</sequence>
<keyword evidence="3" id="KW-1185">Reference proteome</keyword>